<gene>
    <name evidence="1" type="ORF">BALCAV_0220370</name>
</gene>
<proteinExistence type="predicted"/>
<accession>A0A094YQR7</accession>
<evidence type="ECO:0000313" key="1">
    <source>
        <dbReference type="EMBL" id="KGA95777.1"/>
    </source>
</evidence>
<dbReference type="Proteomes" id="UP000002754">
    <property type="component" value="Unassembled WGS sequence"/>
</dbReference>
<protein>
    <submittedName>
        <fullName evidence="1">Uncharacterized protein</fullName>
    </submittedName>
</protein>
<dbReference type="AlphaFoldDB" id="A0A094YQR7"/>
<reference evidence="1 2" key="1">
    <citation type="journal article" date="2014" name="Genome Announc.">
        <title>Draft Genome Sequence of Bacillus alcalophilus AV1934, a Classic Alkaliphile Isolated from Human Feces in 1934.</title>
        <authorList>
            <person name="Attie O."/>
            <person name="Jayaprakash A."/>
            <person name="Shah H."/>
            <person name="Paulsen I.T."/>
            <person name="Morino M."/>
            <person name="Takahashi Y."/>
            <person name="Narumi I."/>
            <person name="Sachidanandam R."/>
            <person name="Satoh K."/>
            <person name="Ito M."/>
            <person name="Krulwich T.A."/>
        </authorList>
    </citation>
    <scope>NUCLEOTIDE SEQUENCE [LARGE SCALE GENOMIC DNA]</scope>
    <source>
        <strain evidence="1 2">AV1934</strain>
    </source>
</reference>
<keyword evidence="2" id="KW-1185">Reference proteome</keyword>
<name>A0A094YQR7_ALKAL</name>
<evidence type="ECO:0000313" key="2">
    <source>
        <dbReference type="Proteomes" id="UP000002754"/>
    </source>
</evidence>
<sequence>MVIQSNMSPEAIVDVWGETKEVFKKYNVPLTKQTLETLVGSERLYSLLQELNSVIGSSTATCIEGG</sequence>
<dbReference type="EMBL" id="ALPT02000104">
    <property type="protein sequence ID" value="KGA95777.1"/>
    <property type="molecule type" value="Genomic_DNA"/>
</dbReference>
<dbReference type="OrthoDB" id="2897031at2"/>
<comment type="caution">
    <text evidence="1">The sequence shown here is derived from an EMBL/GenBank/DDBJ whole genome shotgun (WGS) entry which is preliminary data.</text>
</comment>
<organism evidence="1 2">
    <name type="scientific">Alkalihalobacillus alcalophilus ATCC 27647 = CGMCC 1.3604</name>
    <dbReference type="NCBI Taxonomy" id="1218173"/>
    <lineage>
        <taxon>Bacteria</taxon>
        <taxon>Bacillati</taxon>
        <taxon>Bacillota</taxon>
        <taxon>Bacilli</taxon>
        <taxon>Bacillales</taxon>
        <taxon>Bacillaceae</taxon>
        <taxon>Alkalihalobacillus</taxon>
    </lineage>
</organism>
<dbReference type="eggNOG" id="ENOG5030D15">
    <property type="taxonomic scope" value="Bacteria"/>
</dbReference>